<accession>A0A4R7TB71</accession>
<protein>
    <submittedName>
        <fullName evidence="3">Secretion/DNA translocation related TadE-like protein</fullName>
    </submittedName>
</protein>
<feature type="region of interest" description="Disordered" evidence="1">
    <location>
        <begin position="1"/>
        <end position="20"/>
    </location>
</feature>
<keyword evidence="2" id="KW-1133">Transmembrane helix</keyword>
<comment type="caution">
    <text evidence="3">The sequence shown here is derived from an EMBL/GenBank/DDBJ whole genome shotgun (WGS) entry which is preliminary data.</text>
</comment>
<name>A0A4R7TB71_9ACTN</name>
<keyword evidence="2" id="KW-0472">Membrane</keyword>
<dbReference type="OrthoDB" id="3830220at2"/>
<proteinExistence type="predicted"/>
<keyword evidence="4" id="KW-1185">Reference proteome</keyword>
<evidence type="ECO:0000256" key="2">
    <source>
        <dbReference type="SAM" id="Phobius"/>
    </source>
</evidence>
<reference evidence="3 4" key="1">
    <citation type="submission" date="2019-03" db="EMBL/GenBank/DDBJ databases">
        <title>Genomic Encyclopedia of Type Strains, Phase III (KMG-III): the genomes of soil and plant-associated and newly described type strains.</title>
        <authorList>
            <person name="Whitman W."/>
        </authorList>
    </citation>
    <scope>NUCLEOTIDE SEQUENCE [LARGE SCALE GENOMIC DNA]</scope>
    <source>
        <strain evidence="3 4">VKM Ac-2575</strain>
    </source>
</reference>
<feature type="compositionally biased region" description="Polar residues" evidence="1">
    <location>
        <begin position="1"/>
        <end position="11"/>
    </location>
</feature>
<dbReference type="Proteomes" id="UP000295151">
    <property type="component" value="Unassembled WGS sequence"/>
</dbReference>
<dbReference type="NCBIfam" id="TIGR03816">
    <property type="entry name" value="tadE_like_DECH"/>
    <property type="match status" value="1"/>
</dbReference>
<dbReference type="AlphaFoldDB" id="A0A4R7TB71"/>
<feature type="transmembrane region" description="Helical" evidence="2">
    <location>
        <begin position="47"/>
        <end position="72"/>
    </location>
</feature>
<dbReference type="RefSeq" id="WP_133979370.1">
    <property type="nucleotide sequence ID" value="NZ_SOCE01000001.1"/>
</dbReference>
<organism evidence="3 4">
    <name type="scientific">Kribbella voronezhensis</name>
    <dbReference type="NCBI Taxonomy" id="2512212"/>
    <lineage>
        <taxon>Bacteria</taxon>
        <taxon>Bacillati</taxon>
        <taxon>Actinomycetota</taxon>
        <taxon>Actinomycetes</taxon>
        <taxon>Propionibacteriales</taxon>
        <taxon>Kribbellaceae</taxon>
        <taxon>Kribbella</taxon>
    </lineage>
</organism>
<dbReference type="EMBL" id="SOCE01000001">
    <property type="protein sequence ID" value="TDU89290.1"/>
    <property type="molecule type" value="Genomic_DNA"/>
</dbReference>
<evidence type="ECO:0000313" key="4">
    <source>
        <dbReference type="Proteomes" id="UP000295151"/>
    </source>
</evidence>
<evidence type="ECO:0000313" key="3">
    <source>
        <dbReference type="EMBL" id="TDU89290.1"/>
    </source>
</evidence>
<evidence type="ECO:0000256" key="1">
    <source>
        <dbReference type="SAM" id="MobiDB-lite"/>
    </source>
</evidence>
<keyword evidence="2" id="KW-0812">Transmembrane</keyword>
<dbReference type="InterPro" id="IPR021202">
    <property type="entry name" value="Rv3654c-like"/>
</dbReference>
<gene>
    <name evidence="3" type="ORF">EV138_2852</name>
</gene>
<sequence>MTSPGSKTYPPNRSPIGLAGRARSRQLQRFKCRHLERRGGRRSERGAGTLLGLWVAMVLLTAGVVAVLWAAVSIGTHRAAAAADLVALSAAQALQAGEPDPCRTAQRIAATQHVDLRTCQLQGETVAVEVRIVLRLGVLGSPSINTPARAGPIDDEGAN</sequence>